<sequence length="146" mass="16446">MAAGSTNINISFEDAINNQNNAKAQLEDVKSQLSNLLNNYASSLADAINTNNFSLIDYYLTYESEIYKQQQVNIPGSYAEGNQESLVSAYITNFNISDDLQSGSITTSERYNFVDMYGASNEKTFNHVYKFQYNGTISSYQFISRK</sequence>
<dbReference type="Pfam" id="PF22819">
    <property type="entry name" value="TcaA_5th"/>
    <property type="match status" value="1"/>
</dbReference>
<accession>A0ABS6BR56</accession>
<evidence type="ECO:0000313" key="3">
    <source>
        <dbReference type="EMBL" id="MBU3158323.1"/>
    </source>
</evidence>
<feature type="domain" description="TcaA protein NTF2-like" evidence="2">
    <location>
        <begin position="30"/>
        <end position="137"/>
    </location>
</feature>
<dbReference type="InterPro" id="IPR054528">
    <property type="entry name" value="TcaA_5th"/>
</dbReference>
<dbReference type="EMBL" id="JAHLDV010000001">
    <property type="protein sequence ID" value="MBU3158323.1"/>
    <property type="molecule type" value="Genomic_DNA"/>
</dbReference>
<gene>
    <name evidence="3" type="ORF">KPL37_00860</name>
</gene>
<proteinExistence type="predicted"/>
<keyword evidence="4" id="KW-1185">Reference proteome</keyword>
<protein>
    <recommendedName>
        <fullName evidence="2">TcaA protein NTF2-like domain-containing protein</fullName>
    </recommendedName>
</protein>
<name>A0ABS6BR56_9CLOT</name>
<evidence type="ECO:0000259" key="2">
    <source>
        <dbReference type="Pfam" id="PF22819"/>
    </source>
</evidence>
<comment type="caution">
    <text evidence="3">The sequence shown here is derived from an EMBL/GenBank/DDBJ whole genome shotgun (WGS) entry which is preliminary data.</text>
</comment>
<feature type="coiled-coil region" evidence="1">
    <location>
        <begin position="12"/>
        <end position="39"/>
    </location>
</feature>
<dbReference type="RefSeq" id="WP_216145303.1">
    <property type="nucleotide sequence ID" value="NZ_JAHLDV010000001.1"/>
</dbReference>
<keyword evidence="1" id="KW-0175">Coiled coil</keyword>
<evidence type="ECO:0000313" key="4">
    <source>
        <dbReference type="Proteomes" id="UP000776252"/>
    </source>
</evidence>
<dbReference type="Proteomes" id="UP000776252">
    <property type="component" value="Unassembled WGS sequence"/>
</dbReference>
<evidence type="ECO:0000256" key="1">
    <source>
        <dbReference type="SAM" id="Coils"/>
    </source>
</evidence>
<organism evidence="3 4">
    <name type="scientific">Clostridium frigoris</name>
    <dbReference type="NCBI Taxonomy" id="205327"/>
    <lineage>
        <taxon>Bacteria</taxon>
        <taxon>Bacillati</taxon>
        <taxon>Bacillota</taxon>
        <taxon>Clostridia</taxon>
        <taxon>Eubacteriales</taxon>
        <taxon>Clostridiaceae</taxon>
        <taxon>Clostridium</taxon>
    </lineage>
</organism>
<reference evidence="3 4" key="1">
    <citation type="submission" date="2021-06" db="EMBL/GenBank/DDBJ databases">
        <title>Clostridia strains as spoilage organisms.</title>
        <authorList>
            <person name="Wambui J."/>
            <person name="Stephan R."/>
            <person name="Stevens M.J.A."/>
        </authorList>
    </citation>
    <scope>NUCLEOTIDE SEQUENCE [LARGE SCALE GENOMIC DNA]</scope>
    <source>
        <strain evidence="3 4">DSM 14204</strain>
    </source>
</reference>